<dbReference type="Proteomes" id="UP000199226">
    <property type="component" value="Unassembled WGS sequence"/>
</dbReference>
<name>A0A1G9WM72_9SPHI</name>
<dbReference type="RefSeq" id="WP_090706150.1">
    <property type="nucleotide sequence ID" value="NZ_FNHH01000026.1"/>
</dbReference>
<gene>
    <name evidence="1" type="ORF">SAMN05421813_1263</name>
</gene>
<dbReference type="EMBL" id="FNHH01000026">
    <property type="protein sequence ID" value="SDM85638.1"/>
    <property type="molecule type" value="Genomic_DNA"/>
</dbReference>
<dbReference type="InterPro" id="IPR019861">
    <property type="entry name" value="PorP/SprF_Bacteroidetes"/>
</dbReference>
<evidence type="ECO:0000313" key="1">
    <source>
        <dbReference type="EMBL" id="SDM85638.1"/>
    </source>
</evidence>
<keyword evidence="2" id="KW-1185">Reference proteome</keyword>
<dbReference type="AlphaFoldDB" id="A0A1G9WM72"/>
<sequence>MVKAKFKGFFIIWIAFLLSGTQNLYGQQLPLFSEYMFNTLEINPAYAGFRDALNVTTMFRKQWTGFKTAPQSTFLSADLPISNKRVGVGIKLIDDRDEITKTMGAQGVYSFKIPTGDYSTLALGLQGGVYNFKTDYTKVDVIDPNDPSFSQNLNNTKINFGTGIFFNTEKFYVGLSSPNLIRNNFNKANNTGAFSELRQDMHIYFNAGYVFAISEDLLIKPSFLVRGVVGSPVSYDINTNFWIADMLSLGLSYRNQTAIVGLIDLKLTPQLRLGYAYDHVTSKYNIISKGSHEVVLRYEFSFDRTSLSPRYF</sequence>
<dbReference type="Pfam" id="PF11751">
    <property type="entry name" value="PorP_SprF"/>
    <property type="match status" value="1"/>
</dbReference>
<organism evidence="1 2">
    <name type="scientific">Daejeonella rubra</name>
    <dbReference type="NCBI Taxonomy" id="990371"/>
    <lineage>
        <taxon>Bacteria</taxon>
        <taxon>Pseudomonadati</taxon>
        <taxon>Bacteroidota</taxon>
        <taxon>Sphingobacteriia</taxon>
        <taxon>Sphingobacteriales</taxon>
        <taxon>Sphingobacteriaceae</taxon>
        <taxon>Daejeonella</taxon>
    </lineage>
</organism>
<dbReference type="OrthoDB" id="1493187at2"/>
<protein>
    <submittedName>
        <fullName evidence="1">Type IX secretion system membrane protein, PorP/SprF family</fullName>
    </submittedName>
</protein>
<dbReference type="NCBIfam" id="TIGR03519">
    <property type="entry name" value="T9SS_PorP_fam"/>
    <property type="match status" value="1"/>
</dbReference>
<accession>A0A1G9WM72</accession>
<evidence type="ECO:0000313" key="2">
    <source>
        <dbReference type="Proteomes" id="UP000199226"/>
    </source>
</evidence>
<proteinExistence type="predicted"/>
<dbReference type="STRING" id="990371.SAMN05421813_1263"/>
<reference evidence="2" key="1">
    <citation type="submission" date="2016-10" db="EMBL/GenBank/DDBJ databases">
        <authorList>
            <person name="Varghese N."/>
            <person name="Submissions S."/>
        </authorList>
    </citation>
    <scope>NUCLEOTIDE SEQUENCE [LARGE SCALE GENOMIC DNA]</scope>
    <source>
        <strain evidence="2">DSM 24536</strain>
    </source>
</reference>